<name>A0A2B8B865_9PROT</name>
<dbReference type="EMBL" id="PDKW01000043">
    <property type="protein sequence ID" value="PGH53542.1"/>
    <property type="molecule type" value="Genomic_DNA"/>
</dbReference>
<comment type="caution">
    <text evidence="1">The sequence shown here is derived from an EMBL/GenBank/DDBJ whole genome shotgun (WGS) entry which is preliminary data.</text>
</comment>
<sequence length="75" mass="7969">MTRRAPLLRQTLARPPAIRLRRTGAVVRLTAGVLVARAMIVPAGLLRLRVLVAGRAVVRAGLAIPGPSLACRSPR</sequence>
<evidence type="ECO:0000313" key="2">
    <source>
        <dbReference type="Proteomes" id="UP000225379"/>
    </source>
</evidence>
<evidence type="ECO:0000313" key="1">
    <source>
        <dbReference type="EMBL" id="PGH53542.1"/>
    </source>
</evidence>
<dbReference type="Proteomes" id="UP000225379">
    <property type="component" value="Unassembled WGS sequence"/>
</dbReference>
<proteinExistence type="predicted"/>
<accession>A0A2B8B865</accession>
<reference evidence="2" key="1">
    <citation type="submission" date="2017-10" db="EMBL/GenBank/DDBJ databases">
        <authorList>
            <person name="Kravchenko I.K."/>
            <person name="Grouzdev D.S."/>
        </authorList>
    </citation>
    <scope>NUCLEOTIDE SEQUENCE [LARGE SCALE GENOMIC DNA]</scope>
    <source>
        <strain evidence="2">B2</strain>
    </source>
</reference>
<dbReference type="AlphaFoldDB" id="A0A2B8B865"/>
<gene>
    <name evidence="1" type="ORF">CRT60_27085</name>
</gene>
<organism evidence="1 2">
    <name type="scientific">Azospirillum palustre</name>
    <dbReference type="NCBI Taxonomy" id="2044885"/>
    <lineage>
        <taxon>Bacteria</taxon>
        <taxon>Pseudomonadati</taxon>
        <taxon>Pseudomonadota</taxon>
        <taxon>Alphaproteobacteria</taxon>
        <taxon>Rhodospirillales</taxon>
        <taxon>Azospirillaceae</taxon>
        <taxon>Azospirillum</taxon>
    </lineage>
</organism>
<keyword evidence="2" id="KW-1185">Reference proteome</keyword>
<protein>
    <submittedName>
        <fullName evidence="1">Uncharacterized protein</fullName>
    </submittedName>
</protein>